<keyword evidence="3" id="KW-1185">Reference proteome</keyword>
<comment type="caution">
    <text evidence="2">The sequence shown here is derived from an EMBL/GenBank/DDBJ whole genome shotgun (WGS) entry which is preliminary data.</text>
</comment>
<dbReference type="AlphaFoldDB" id="A0A840A5M1"/>
<sequence length="91" mass="9395">MIRTLALTAVAVFAITAPAQAASVTVPLAGKSQAQVEADVAKAARNVCFRATRNETLALDAYSRCVKATVKVSLDTYATAQAPTNSALAAR</sequence>
<protein>
    <recommendedName>
        <fullName evidence="4">UrcA family protein</fullName>
    </recommendedName>
</protein>
<organism evidence="2 3">
    <name type="scientific">Phenylobacterium haematophilum</name>
    <dbReference type="NCBI Taxonomy" id="98513"/>
    <lineage>
        <taxon>Bacteria</taxon>
        <taxon>Pseudomonadati</taxon>
        <taxon>Pseudomonadota</taxon>
        <taxon>Alphaproteobacteria</taxon>
        <taxon>Caulobacterales</taxon>
        <taxon>Caulobacteraceae</taxon>
        <taxon>Phenylobacterium</taxon>
    </lineage>
</organism>
<proteinExistence type="predicted"/>
<name>A0A840A5M1_9CAUL</name>
<dbReference type="Proteomes" id="UP000530564">
    <property type="component" value="Unassembled WGS sequence"/>
</dbReference>
<feature type="chain" id="PRO_5032859024" description="UrcA family protein" evidence="1">
    <location>
        <begin position="22"/>
        <end position="91"/>
    </location>
</feature>
<evidence type="ECO:0000313" key="3">
    <source>
        <dbReference type="Proteomes" id="UP000530564"/>
    </source>
</evidence>
<accession>A0A840A5M1</accession>
<feature type="signal peptide" evidence="1">
    <location>
        <begin position="1"/>
        <end position="21"/>
    </location>
</feature>
<dbReference type="EMBL" id="JACIDK010000016">
    <property type="protein sequence ID" value="MBB3893658.1"/>
    <property type="molecule type" value="Genomic_DNA"/>
</dbReference>
<dbReference type="RefSeq" id="WP_183777151.1">
    <property type="nucleotide sequence ID" value="NZ_JACIDK010000016.1"/>
</dbReference>
<evidence type="ECO:0000313" key="2">
    <source>
        <dbReference type="EMBL" id="MBB3893658.1"/>
    </source>
</evidence>
<evidence type="ECO:0008006" key="4">
    <source>
        <dbReference type="Google" id="ProtNLM"/>
    </source>
</evidence>
<reference evidence="2 3" key="1">
    <citation type="submission" date="2020-08" db="EMBL/GenBank/DDBJ databases">
        <title>Genomic Encyclopedia of Type Strains, Phase IV (KMG-IV): sequencing the most valuable type-strain genomes for metagenomic binning, comparative biology and taxonomic classification.</title>
        <authorList>
            <person name="Goeker M."/>
        </authorList>
    </citation>
    <scope>NUCLEOTIDE SEQUENCE [LARGE SCALE GENOMIC DNA]</scope>
    <source>
        <strain evidence="2 3">DSM 21793</strain>
    </source>
</reference>
<keyword evidence="1" id="KW-0732">Signal</keyword>
<gene>
    <name evidence="2" type="ORF">GGQ61_004407</name>
</gene>
<evidence type="ECO:0000256" key="1">
    <source>
        <dbReference type="SAM" id="SignalP"/>
    </source>
</evidence>